<dbReference type="FunFam" id="2.10.230.10:FF:000002">
    <property type="entry name" value="Molecular chaperone DnaJ"/>
    <property type="match status" value="1"/>
</dbReference>
<dbReference type="NCBIfam" id="NF008035">
    <property type="entry name" value="PRK10767.1"/>
    <property type="match status" value="1"/>
</dbReference>
<dbReference type="InterPro" id="IPR001305">
    <property type="entry name" value="HSP_DnaJ_Cys-rich_dom"/>
</dbReference>
<evidence type="ECO:0000256" key="4">
    <source>
        <dbReference type="ARBA" id="ARBA00022833"/>
    </source>
</evidence>
<keyword evidence="7" id="KW-0732">Signal</keyword>
<gene>
    <name evidence="10" type="ORF">PCAL00307_LOCUS11540</name>
    <name evidence="11" type="ORF">PECAL_6P10390</name>
</gene>
<feature type="domain" description="J" evidence="8">
    <location>
        <begin position="49"/>
        <end position="113"/>
    </location>
</feature>
<dbReference type="PANTHER" id="PTHR43096">
    <property type="entry name" value="DNAJ HOMOLOG 1, MITOCHONDRIAL-RELATED"/>
    <property type="match status" value="1"/>
</dbReference>
<evidence type="ECO:0000259" key="8">
    <source>
        <dbReference type="PROSITE" id="PS50076"/>
    </source>
</evidence>
<dbReference type="CDD" id="cd06257">
    <property type="entry name" value="DnaJ"/>
    <property type="match status" value="1"/>
</dbReference>
<protein>
    <submittedName>
        <fullName evidence="10">Uncharacterized protein</fullName>
    </submittedName>
</protein>
<dbReference type="PROSITE" id="PS51188">
    <property type="entry name" value="ZF_CR"/>
    <property type="match status" value="1"/>
</dbReference>
<feature type="zinc finger region" description="CR-type" evidence="6">
    <location>
        <begin position="177"/>
        <end position="259"/>
    </location>
</feature>
<keyword evidence="4 6" id="KW-0862">Zinc</keyword>
<dbReference type="Pfam" id="PF00226">
    <property type="entry name" value="DnaJ"/>
    <property type="match status" value="1"/>
</dbReference>
<dbReference type="OrthoDB" id="10256793at2759"/>
<dbReference type="InterPro" id="IPR012724">
    <property type="entry name" value="DnaJ"/>
</dbReference>
<dbReference type="GO" id="GO:0042026">
    <property type="term" value="P:protein refolding"/>
    <property type="evidence" value="ECO:0007669"/>
    <property type="project" value="TreeGrafter"/>
</dbReference>
<dbReference type="PANTHER" id="PTHR43096:SF10">
    <property type="entry name" value="CHAPERONE PROTEIN DNAJ A6, CHLOROPLASTIC"/>
    <property type="match status" value="1"/>
</dbReference>
<keyword evidence="5" id="KW-0143">Chaperone</keyword>
<dbReference type="GO" id="GO:0051082">
    <property type="term" value="F:unfolded protein binding"/>
    <property type="evidence" value="ECO:0007669"/>
    <property type="project" value="InterPro"/>
</dbReference>
<dbReference type="GO" id="GO:0009408">
    <property type="term" value="P:response to heat"/>
    <property type="evidence" value="ECO:0007669"/>
    <property type="project" value="InterPro"/>
</dbReference>
<dbReference type="HAMAP" id="MF_01152">
    <property type="entry name" value="DnaJ"/>
    <property type="match status" value="1"/>
</dbReference>
<evidence type="ECO:0000256" key="2">
    <source>
        <dbReference type="ARBA" id="ARBA00022737"/>
    </source>
</evidence>
<reference evidence="11" key="2">
    <citation type="submission" date="2021-11" db="EMBL/GenBank/DDBJ databases">
        <authorList>
            <consortium name="Genoscope - CEA"/>
            <person name="William W."/>
        </authorList>
    </citation>
    <scope>NUCLEOTIDE SEQUENCE</scope>
</reference>
<dbReference type="InterPro" id="IPR036410">
    <property type="entry name" value="HSP_DnaJ_Cys-rich_dom_sf"/>
</dbReference>
<dbReference type="Gene3D" id="2.10.230.10">
    <property type="entry name" value="Heat shock protein DnaJ, cysteine-rich domain"/>
    <property type="match status" value="1"/>
</dbReference>
<evidence type="ECO:0000313" key="11">
    <source>
        <dbReference type="EMBL" id="CAH0379416.1"/>
    </source>
</evidence>
<evidence type="ECO:0000256" key="5">
    <source>
        <dbReference type="ARBA" id="ARBA00023186"/>
    </source>
</evidence>
<feature type="chain" id="PRO_5036212225" evidence="7">
    <location>
        <begin position="24"/>
        <end position="402"/>
    </location>
</feature>
<name>A0A7S3ZW96_9STRA</name>
<dbReference type="Proteomes" id="UP000789595">
    <property type="component" value="Unassembled WGS sequence"/>
</dbReference>
<proteinExistence type="inferred from homology"/>
<accession>A0A7S3ZW96</accession>
<dbReference type="CDD" id="cd10747">
    <property type="entry name" value="DnaJ_C"/>
    <property type="match status" value="1"/>
</dbReference>
<feature type="domain" description="CR-type" evidence="9">
    <location>
        <begin position="177"/>
        <end position="259"/>
    </location>
</feature>
<dbReference type="AlphaFoldDB" id="A0A7S3ZW96"/>
<dbReference type="Pfam" id="PF01556">
    <property type="entry name" value="DnaJ_C"/>
    <property type="match status" value="1"/>
</dbReference>
<dbReference type="PRINTS" id="PR00625">
    <property type="entry name" value="JDOMAIN"/>
</dbReference>
<dbReference type="Pfam" id="PF00684">
    <property type="entry name" value="DnaJ_CXXCXGXG"/>
    <property type="match status" value="1"/>
</dbReference>
<dbReference type="EMBL" id="CAKKNE010000006">
    <property type="protein sequence ID" value="CAH0379416.1"/>
    <property type="molecule type" value="Genomic_DNA"/>
</dbReference>
<evidence type="ECO:0000256" key="3">
    <source>
        <dbReference type="ARBA" id="ARBA00022771"/>
    </source>
</evidence>
<dbReference type="Gene3D" id="1.10.287.110">
    <property type="entry name" value="DnaJ domain"/>
    <property type="match status" value="1"/>
</dbReference>
<organism evidence="10">
    <name type="scientific">Pelagomonas calceolata</name>
    <dbReference type="NCBI Taxonomy" id="35677"/>
    <lineage>
        <taxon>Eukaryota</taxon>
        <taxon>Sar</taxon>
        <taxon>Stramenopiles</taxon>
        <taxon>Ochrophyta</taxon>
        <taxon>Pelagophyceae</taxon>
        <taxon>Pelagomonadales</taxon>
        <taxon>Pelagomonadaceae</taxon>
        <taxon>Pelagomonas</taxon>
    </lineage>
</organism>
<keyword evidence="2" id="KW-0677">Repeat</keyword>
<dbReference type="PROSITE" id="PS00636">
    <property type="entry name" value="DNAJ_1"/>
    <property type="match status" value="1"/>
</dbReference>
<dbReference type="GO" id="GO:0005524">
    <property type="term" value="F:ATP binding"/>
    <property type="evidence" value="ECO:0007669"/>
    <property type="project" value="InterPro"/>
</dbReference>
<dbReference type="InterPro" id="IPR008971">
    <property type="entry name" value="HSP40/DnaJ_pept-bd"/>
</dbReference>
<evidence type="ECO:0000256" key="1">
    <source>
        <dbReference type="ARBA" id="ARBA00022723"/>
    </source>
</evidence>
<feature type="signal peptide" evidence="7">
    <location>
        <begin position="1"/>
        <end position="23"/>
    </location>
</feature>
<keyword evidence="1 6" id="KW-0479">Metal-binding</keyword>
<dbReference type="PROSITE" id="PS50076">
    <property type="entry name" value="DNAJ_2"/>
    <property type="match status" value="1"/>
</dbReference>
<dbReference type="SUPFAM" id="SSF49493">
    <property type="entry name" value="HSP40/DnaJ peptide-binding domain"/>
    <property type="match status" value="2"/>
</dbReference>
<reference evidence="10" key="1">
    <citation type="submission" date="2021-01" db="EMBL/GenBank/DDBJ databases">
        <authorList>
            <person name="Corre E."/>
            <person name="Pelletier E."/>
            <person name="Niang G."/>
            <person name="Scheremetjew M."/>
            <person name="Finn R."/>
            <person name="Kale V."/>
            <person name="Holt S."/>
            <person name="Cochrane G."/>
            <person name="Meng A."/>
            <person name="Brown T."/>
            <person name="Cohen L."/>
        </authorList>
    </citation>
    <scope>NUCLEOTIDE SEQUENCE</scope>
    <source>
        <strain evidence="10">CCMP1756</strain>
    </source>
</reference>
<dbReference type="InterPro" id="IPR002939">
    <property type="entry name" value="DnaJ_C"/>
</dbReference>
<evidence type="ECO:0000313" key="10">
    <source>
        <dbReference type="EMBL" id="CAE0696104.1"/>
    </source>
</evidence>
<dbReference type="InterPro" id="IPR036869">
    <property type="entry name" value="J_dom_sf"/>
</dbReference>
<sequence>MVRRRAAALVLGLLHAANPFVLPGPRVAALHMPRRPQLRPPTALQMARDLYETLGVPRGSDERTIKRAFRDAARKWHPDVNDTPEAAERYKEISQAYATLSDPDKKQRYDMYGETGLGGGGGPGGGVEVNLEDIFDSFFGGGGGGGFGGARRQQNGPIQGDDLRADLELDFKTACFGGQEKVRISHLEKCETCEGSGVKPGAQVRSCATCKGSGVVMQVTRTPLGSFQTQTVCPTCRGGGQSVDAYCTQCSGQGVSRKAKQVSVTIPCGVDTGNKLRVAGEGDAGSRNGPAGDLYIFLSVKNLNGFERDGVDVTTRLSVDAYDAILGSSETIETLDEPSFSVDVPAGTQPGTKLRLKGKGAPALGKATQRGDHYVVVDVAIPKKLDGDSKKLVEELRDKLRK</sequence>
<dbReference type="GO" id="GO:0008270">
    <property type="term" value="F:zinc ion binding"/>
    <property type="evidence" value="ECO:0007669"/>
    <property type="project" value="UniProtKB-KW"/>
</dbReference>
<keyword evidence="12" id="KW-1185">Reference proteome</keyword>
<dbReference type="SUPFAM" id="SSF46565">
    <property type="entry name" value="Chaperone J-domain"/>
    <property type="match status" value="1"/>
</dbReference>
<dbReference type="SUPFAM" id="SSF57938">
    <property type="entry name" value="DnaJ/Hsp40 cysteine-rich domain"/>
    <property type="match status" value="1"/>
</dbReference>
<dbReference type="GO" id="GO:0005737">
    <property type="term" value="C:cytoplasm"/>
    <property type="evidence" value="ECO:0007669"/>
    <property type="project" value="TreeGrafter"/>
</dbReference>
<evidence type="ECO:0000256" key="6">
    <source>
        <dbReference type="PROSITE-ProRule" id="PRU00546"/>
    </source>
</evidence>
<dbReference type="GO" id="GO:0031072">
    <property type="term" value="F:heat shock protein binding"/>
    <property type="evidence" value="ECO:0007669"/>
    <property type="project" value="InterPro"/>
</dbReference>
<dbReference type="FunFam" id="2.60.260.20:FF:000005">
    <property type="entry name" value="Chaperone protein dnaJ 1, mitochondrial"/>
    <property type="match status" value="1"/>
</dbReference>
<evidence type="ECO:0000259" key="9">
    <source>
        <dbReference type="PROSITE" id="PS51188"/>
    </source>
</evidence>
<dbReference type="SMART" id="SM00271">
    <property type="entry name" value="DnaJ"/>
    <property type="match status" value="1"/>
</dbReference>
<dbReference type="InterPro" id="IPR001623">
    <property type="entry name" value="DnaJ_domain"/>
</dbReference>
<evidence type="ECO:0000313" key="12">
    <source>
        <dbReference type="Proteomes" id="UP000789595"/>
    </source>
</evidence>
<keyword evidence="3 6" id="KW-0863">Zinc-finger</keyword>
<evidence type="ECO:0000256" key="7">
    <source>
        <dbReference type="SAM" id="SignalP"/>
    </source>
</evidence>
<dbReference type="Gene3D" id="2.60.260.20">
    <property type="entry name" value="Urease metallochaperone UreE, N-terminal domain"/>
    <property type="match status" value="2"/>
</dbReference>
<dbReference type="EMBL" id="HBIW01013442">
    <property type="protein sequence ID" value="CAE0696104.1"/>
    <property type="molecule type" value="Transcribed_RNA"/>
</dbReference>
<dbReference type="InterPro" id="IPR018253">
    <property type="entry name" value="DnaJ_domain_CS"/>
</dbReference>